<organism evidence="15 18">
    <name type="scientific">Brevibacillus laterosporus</name>
    <name type="common">Bacillus laterosporus</name>
    <dbReference type="NCBI Taxonomy" id="1465"/>
    <lineage>
        <taxon>Bacteria</taxon>
        <taxon>Bacillati</taxon>
        <taxon>Bacillota</taxon>
        <taxon>Bacilli</taxon>
        <taxon>Bacillales</taxon>
        <taxon>Paenibacillaceae</taxon>
        <taxon>Brevibacillus</taxon>
    </lineage>
</organism>
<sequence>MAIIQLTSSNPDLSFILKKNPASGMQIRSMRKGISYGWYASPTTYAIYFQDADHEVSYRKAKENSYGYVNVSRYNSPVFPLNAINEYFGTVVKNRHEKDREGYQHECKVSLIHIDMAHYVSFFDQYFEGFSIEIEPLVHKSYQLTIRTSYSLHELLMFASLLFLFLSLLSDEYMDVTDSIIVKYIDYINKLDAPYFIRYLFARNVVTDRKLFQKYGEELEKSNRHQLKLQYGGTAIQRRDAIKGKLSFTRAIVDIGSGEGFYAIPFAKKIEPQFYYAIDISEHALSIIDKKAEQAELANVLTYPSLDTFLMTYEDEPVDVICTEVIEHMSKEEAEVFLQQMLTQIAFETCIITTPNADFNQFYALDKYRHDDHKWEMGTEEFQRFIEPLLGDEYIYHFFQIGDLVDGISITQGVHILRKGEEGA</sequence>
<dbReference type="Proteomes" id="UP001077662">
    <property type="component" value="Unassembled WGS sequence"/>
</dbReference>
<dbReference type="CDD" id="cd02440">
    <property type="entry name" value="AdoMet_MTases"/>
    <property type="match status" value="1"/>
</dbReference>
<dbReference type="EC" id="2.1.1.386" evidence="11"/>
<dbReference type="GO" id="GO:0090486">
    <property type="term" value="F:small RNA 2'-O-methyltransferase activity"/>
    <property type="evidence" value="ECO:0007669"/>
    <property type="project" value="UniProtKB-EC"/>
</dbReference>
<dbReference type="InterPro" id="IPR026610">
    <property type="entry name" value="Hen1"/>
</dbReference>
<evidence type="ECO:0000256" key="9">
    <source>
        <dbReference type="ARBA" id="ARBA00022884"/>
    </source>
</evidence>
<comment type="cofactor">
    <cofactor evidence="1">
        <name>Mg(2+)</name>
        <dbReference type="ChEBI" id="CHEBI:18420"/>
    </cofactor>
</comment>
<keyword evidence="7" id="KW-0479">Metal-binding</keyword>
<keyword evidence="4 15" id="KW-0489">Methyltransferase</keyword>
<dbReference type="SUPFAM" id="SSF53335">
    <property type="entry name" value="S-adenosyl-L-methionine-dependent methyltransferases"/>
    <property type="match status" value="1"/>
</dbReference>
<evidence type="ECO:0000313" key="18">
    <source>
        <dbReference type="Proteomes" id="UP001077662"/>
    </source>
</evidence>
<keyword evidence="9" id="KW-0694">RNA-binding</keyword>
<keyword evidence="6" id="KW-0949">S-adenosyl-L-methionine</keyword>
<dbReference type="GO" id="GO:0005737">
    <property type="term" value="C:cytoplasm"/>
    <property type="evidence" value="ECO:0007669"/>
    <property type="project" value="TreeGrafter"/>
</dbReference>
<comment type="catalytic activity">
    <reaction evidence="12">
        <text>small RNA 3'-end nucleotide + S-adenosyl-L-methionine = small RNA 3'-end 2'-O-methylnucleotide + S-adenosyl-L-homocysteine + H(+)</text>
        <dbReference type="Rhea" id="RHEA:37887"/>
        <dbReference type="Rhea" id="RHEA-COMP:10415"/>
        <dbReference type="Rhea" id="RHEA-COMP:10416"/>
        <dbReference type="ChEBI" id="CHEBI:15378"/>
        <dbReference type="ChEBI" id="CHEBI:57856"/>
        <dbReference type="ChEBI" id="CHEBI:59789"/>
        <dbReference type="ChEBI" id="CHEBI:74896"/>
        <dbReference type="ChEBI" id="CHEBI:74898"/>
        <dbReference type="EC" id="2.1.1.386"/>
    </reaction>
</comment>
<evidence type="ECO:0000259" key="14">
    <source>
        <dbReference type="Pfam" id="PF22032"/>
    </source>
</evidence>
<evidence type="ECO:0000256" key="5">
    <source>
        <dbReference type="ARBA" id="ARBA00022679"/>
    </source>
</evidence>
<feature type="domain" description="Methyltransferase" evidence="13">
    <location>
        <begin position="252"/>
        <end position="342"/>
    </location>
</feature>
<evidence type="ECO:0000256" key="7">
    <source>
        <dbReference type="ARBA" id="ARBA00022723"/>
    </source>
</evidence>
<dbReference type="GO" id="GO:0003723">
    <property type="term" value="F:RNA binding"/>
    <property type="evidence" value="ECO:0007669"/>
    <property type="project" value="UniProtKB-KW"/>
</dbReference>
<keyword evidence="10" id="KW-0943">RNA-mediated gene silencing</keyword>
<dbReference type="GO" id="GO:0001510">
    <property type="term" value="P:RNA methylation"/>
    <property type="evidence" value="ECO:0007669"/>
    <property type="project" value="InterPro"/>
</dbReference>
<dbReference type="EMBL" id="JAPTNE010000032">
    <property type="protein sequence ID" value="MCZ0809215.1"/>
    <property type="molecule type" value="Genomic_DNA"/>
</dbReference>
<dbReference type="GO" id="GO:0046872">
    <property type="term" value="F:metal ion binding"/>
    <property type="evidence" value="ECO:0007669"/>
    <property type="project" value="UniProtKB-KW"/>
</dbReference>
<proteinExistence type="inferred from homology"/>
<dbReference type="Gene3D" id="3.40.50.150">
    <property type="entry name" value="Vaccinia Virus protein VP39"/>
    <property type="match status" value="1"/>
</dbReference>
<protein>
    <recommendedName>
        <fullName evidence="3">Small RNA 2'-O-methyltransferase</fullName>
        <ecNumber evidence="11">2.1.1.386</ecNumber>
    </recommendedName>
</protein>
<evidence type="ECO:0000256" key="10">
    <source>
        <dbReference type="ARBA" id="ARBA00023158"/>
    </source>
</evidence>
<name>A0AAP3DLI7_BRELA</name>
<evidence type="ECO:0000256" key="11">
    <source>
        <dbReference type="ARBA" id="ARBA00035025"/>
    </source>
</evidence>
<dbReference type="PANTHER" id="PTHR21404">
    <property type="entry name" value="HEN1"/>
    <property type="match status" value="1"/>
</dbReference>
<evidence type="ECO:0000256" key="2">
    <source>
        <dbReference type="ARBA" id="ARBA00009026"/>
    </source>
</evidence>
<evidence type="ECO:0000256" key="4">
    <source>
        <dbReference type="ARBA" id="ARBA00022603"/>
    </source>
</evidence>
<dbReference type="AlphaFoldDB" id="A0AAP3DLI7"/>
<evidence type="ECO:0000313" key="17">
    <source>
        <dbReference type="Proteomes" id="UP000239759"/>
    </source>
</evidence>
<comment type="caution">
    <text evidence="15">The sequence shown here is derived from an EMBL/GenBank/DDBJ whole genome shotgun (WGS) entry which is preliminary data.</text>
</comment>
<evidence type="ECO:0000313" key="16">
    <source>
        <dbReference type="EMBL" id="PPB10658.1"/>
    </source>
</evidence>
<dbReference type="EMBL" id="PRKQ01000004">
    <property type="protein sequence ID" value="PPB10658.1"/>
    <property type="molecule type" value="Genomic_DNA"/>
</dbReference>
<evidence type="ECO:0000259" key="13">
    <source>
        <dbReference type="Pfam" id="PF13649"/>
    </source>
</evidence>
<dbReference type="InterPro" id="IPR041698">
    <property type="entry name" value="Methyltransf_25"/>
</dbReference>
<dbReference type="Pfam" id="PF22032">
    <property type="entry name" value="Hen1_N"/>
    <property type="match status" value="1"/>
</dbReference>
<dbReference type="InterPro" id="IPR029063">
    <property type="entry name" value="SAM-dependent_MTases_sf"/>
</dbReference>
<reference evidence="15" key="2">
    <citation type="submission" date="2022-09" db="EMBL/GenBank/DDBJ databases">
        <title>Genome analysis and characterization of larvicidal activity of Brevibacillus strains.</title>
        <authorList>
            <person name="Patrusheva E.V."/>
            <person name="Izotova A.O."/>
            <person name="Toshchakov S.V."/>
            <person name="Sineoky S.P."/>
        </authorList>
    </citation>
    <scope>NUCLEOTIDE SEQUENCE</scope>
    <source>
        <strain evidence="15">VKPM_B-13247</strain>
    </source>
</reference>
<dbReference type="RefSeq" id="WP_104031081.1">
    <property type="nucleotide sequence ID" value="NZ_JANSGW010000032.1"/>
</dbReference>
<evidence type="ECO:0000256" key="1">
    <source>
        <dbReference type="ARBA" id="ARBA00001946"/>
    </source>
</evidence>
<gene>
    <name evidence="16" type="ORF">C4A77_05685</name>
    <name evidence="15" type="ORF">O0554_20310</name>
</gene>
<keyword evidence="8" id="KW-0460">Magnesium</keyword>
<evidence type="ECO:0000313" key="15">
    <source>
        <dbReference type="EMBL" id="MCZ0809215.1"/>
    </source>
</evidence>
<evidence type="ECO:0000256" key="12">
    <source>
        <dbReference type="ARBA" id="ARBA00048418"/>
    </source>
</evidence>
<feature type="domain" description="Hen1-like N-terminal" evidence="14">
    <location>
        <begin position="3"/>
        <end position="224"/>
    </location>
</feature>
<dbReference type="Proteomes" id="UP000239759">
    <property type="component" value="Unassembled WGS sequence"/>
</dbReference>
<dbReference type="InterPro" id="IPR053890">
    <property type="entry name" value="Hen1-like_N"/>
</dbReference>
<keyword evidence="5" id="KW-0808">Transferase</keyword>
<comment type="similarity">
    <text evidence="2">Belongs to the methyltransferase superfamily. HEN1 family.</text>
</comment>
<accession>A0AAP3DLI7</accession>
<dbReference type="PANTHER" id="PTHR21404:SF3">
    <property type="entry name" value="SMALL RNA 2'-O-METHYLTRANSFERASE"/>
    <property type="match status" value="1"/>
</dbReference>
<evidence type="ECO:0000256" key="6">
    <source>
        <dbReference type="ARBA" id="ARBA00022691"/>
    </source>
</evidence>
<dbReference type="GO" id="GO:0030422">
    <property type="term" value="P:siRNA processing"/>
    <property type="evidence" value="ECO:0007669"/>
    <property type="project" value="TreeGrafter"/>
</dbReference>
<reference evidence="16 17" key="1">
    <citation type="submission" date="2018-02" db="EMBL/GenBank/DDBJ databases">
        <title>Comparative analysis of genomes of three Brevibacillus laterosporus strains producers of potent antimicrobials isolated from silage.</title>
        <authorList>
            <person name="Kojic M."/>
            <person name="Miljkovic M."/>
            <person name="Studholme D."/>
            <person name="Filipic B."/>
        </authorList>
    </citation>
    <scope>NUCLEOTIDE SEQUENCE [LARGE SCALE GENOMIC DNA]</scope>
    <source>
        <strain evidence="16 17">BGSP11</strain>
    </source>
</reference>
<evidence type="ECO:0000256" key="8">
    <source>
        <dbReference type="ARBA" id="ARBA00022842"/>
    </source>
</evidence>
<evidence type="ECO:0000256" key="3">
    <source>
        <dbReference type="ARBA" id="ARBA00021330"/>
    </source>
</evidence>
<dbReference type="Pfam" id="PF13649">
    <property type="entry name" value="Methyltransf_25"/>
    <property type="match status" value="1"/>
</dbReference>